<keyword evidence="1" id="KW-0732">Signal</keyword>
<sequence>MKLSAISASLALAAAAYGHPGADGSNQPPARPTSADYSPRVLEWWDACFEICGTQTRSKETPENLEKIDVTAHCTHRCNELLPWESKKRGRNFKQRG</sequence>
<feature type="signal peptide" evidence="1">
    <location>
        <begin position="1"/>
        <end position="18"/>
    </location>
</feature>
<reference evidence="2 3" key="1">
    <citation type="journal article" date="2019" name="Mol. Biol. Evol.">
        <title>Blast fungal genomes show frequent chromosomal changes, gene gains and losses, and effector gene turnover.</title>
        <authorList>
            <person name="Gomez Luciano L.B."/>
            <person name="Jason Tsai I."/>
            <person name="Chuma I."/>
            <person name="Tosa Y."/>
            <person name="Chen Y.H."/>
            <person name="Li J.Y."/>
            <person name="Li M.Y."/>
            <person name="Jade Lu M.Y."/>
            <person name="Nakayashiki H."/>
            <person name="Li W.H."/>
        </authorList>
    </citation>
    <scope>NUCLEOTIDE SEQUENCE [LARGE SCALE GENOMIC DNA]</scope>
    <source>
        <strain evidence="2">MZ5-1-6</strain>
    </source>
</reference>
<protein>
    <submittedName>
        <fullName evidence="2">Uncharacterized protein</fullName>
    </submittedName>
</protein>
<feature type="chain" id="PRO_5020499618" evidence="1">
    <location>
        <begin position="19"/>
        <end position="97"/>
    </location>
</feature>
<organism evidence="2 3">
    <name type="scientific">Pyricularia oryzae</name>
    <name type="common">Rice blast fungus</name>
    <name type="synonym">Magnaporthe oryzae</name>
    <dbReference type="NCBI Taxonomy" id="318829"/>
    <lineage>
        <taxon>Eukaryota</taxon>
        <taxon>Fungi</taxon>
        <taxon>Dikarya</taxon>
        <taxon>Ascomycota</taxon>
        <taxon>Pezizomycotina</taxon>
        <taxon>Sordariomycetes</taxon>
        <taxon>Sordariomycetidae</taxon>
        <taxon>Magnaporthales</taxon>
        <taxon>Pyriculariaceae</taxon>
        <taxon>Pyricularia</taxon>
    </lineage>
</organism>
<name>A0A4P7N324_PYROR</name>
<accession>A0A4P7N324</accession>
<dbReference type="Proteomes" id="UP000294847">
    <property type="component" value="Chromosome 1"/>
</dbReference>
<proteinExistence type="predicted"/>
<evidence type="ECO:0000313" key="3">
    <source>
        <dbReference type="Proteomes" id="UP000294847"/>
    </source>
</evidence>
<evidence type="ECO:0000256" key="1">
    <source>
        <dbReference type="SAM" id="SignalP"/>
    </source>
</evidence>
<dbReference type="AlphaFoldDB" id="A0A4P7N324"/>
<gene>
    <name evidence="2" type="ORF">PoMZ_10752</name>
</gene>
<dbReference type="EMBL" id="CP034204">
    <property type="protein sequence ID" value="QBZ55036.1"/>
    <property type="molecule type" value="Genomic_DNA"/>
</dbReference>
<evidence type="ECO:0000313" key="2">
    <source>
        <dbReference type="EMBL" id="QBZ55036.1"/>
    </source>
</evidence>